<protein>
    <submittedName>
        <fullName evidence="1">Uncharacterized protein</fullName>
    </submittedName>
</protein>
<name>A0A8S5NH15_9CAUD</name>
<organism evidence="1">
    <name type="scientific">Siphoviridae sp. ctgu013</name>
    <dbReference type="NCBI Taxonomy" id="2826421"/>
    <lineage>
        <taxon>Viruses</taxon>
        <taxon>Duplodnaviria</taxon>
        <taxon>Heunggongvirae</taxon>
        <taxon>Uroviricota</taxon>
        <taxon>Caudoviricetes</taxon>
    </lineage>
</organism>
<evidence type="ECO:0000313" key="1">
    <source>
        <dbReference type="EMBL" id="DAD93998.1"/>
    </source>
</evidence>
<sequence length="394" mass="44778">MYLTFSARHLPPLRIYRPWLLPCAHLLQVDLVFQILINFGRVVFFYRGSVRFKIVSTSEIRRALLAFTLPVQDDAPEGAGVIPACKIVGIHSDADHGRLNLKTPPDEHPVGQRLAAECCSGMGTRNEQPNRLAGFIGRIDDVLMKSPVCVFLYLILQLIQCHFSFLFSDCSRCEAGHLLRLTNTRCRQFLLNHVLAISGDFPRLRNDYKRQIFLGVQVDDCDIERAFFGGDCIIKQEFFDRLLRGVITFHDDVGRKLIRLIGHCTVGPVPAFFGLNGGSIRRNRKGIGFKSPKERPHRFIFRRAFAVVDVKYLTFAGYTDAAGKGRIIFFSNSNSHFLPHFSNWEISRTTLAAPLCHVPFSEYRGRLTRILLTVTRHRWKPLACSTFCSVSHPS</sequence>
<proteinExistence type="predicted"/>
<reference evidence="1" key="1">
    <citation type="journal article" date="2021" name="Proc. Natl. Acad. Sci. U.S.A.">
        <title>A Catalog of Tens of Thousands of Viruses from Human Metagenomes Reveals Hidden Associations with Chronic Diseases.</title>
        <authorList>
            <person name="Tisza M.J."/>
            <person name="Buck C.B."/>
        </authorList>
    </citation>
    <scope>NUCLEOTIDE SEQUENCE</scope>
    <source>
        <strain evidence="1">Ctgu013</strain>
    </source>
</reference>
<dbReference type="EMBL" id="BK015171">
    <property type="protein sequence ID" value="DAD93998.1"/>
    <property type="molecule type" value="Genomic_DNA"/>
</dbReference>
<accession>A0A8S5NH15</accession>